<organism evidence="1 2">
    <name type="scientific">Asparagus officinalis</name>
    <name type="common">Garden asparagus</name>
    <dbReference type="NCBI Taxonomy" id="4686"/>
    <lineage>
        <taxon>Eukaryota</taxon>
        <taxon>Viridiplantae</taxon>
        <taxon>Streptophyta</taxon>
        <taxon>Embryophyta</taxon>
        <taxon>Tracheophyta</taxon>
        <taxon>Spermatophyta</taxon>
        <taxon>Magnoliopsida</taxon>
        <taxon>Liliopsida</taxon>
        <taxon>Asparagales</taxon>
        <taxon>Asparagaceae</taxon>
        <taxon>Asparagoideae</taxon>
        <taxon>Asparagus</taxon>
    </lineage>
</organism>
<dbReference type="EMBL" id="CM007386">
    <property type="protein sequence ID" value="ONK66742.1"/>
    <property type="molecule type" value="Genomic_DNA"/>
</dbReference>
<gene>
    <name evidence="1" type="ORF">A4U43_C06F11480</name>
</gene>
<protein>
    <submittedName>
        <fullName evidence="1">Uncharacterized protein</fullName>
    </submittedName>
</protein>
<evidence type="ECO:0000313" key="2">
    <source>
        <dbReference type="Proteomes" id="UP000243459"/>
    </source>
</evidence>
<keyword evidence="2" id="KW-1185">Reference proteome</keyword>
<dbReference type="Proteomes" id="UP000243459">
    <property type="component" value="Chromosome 6"/>
</dbReference>
<evidence type="ECO:0000313" key="1">
    <source>
        <dbReference type="EMBL" id="ONK66742.1"/>
    </source>
</evidence>
<proteinExistence type="predicted"/>
<dbReference type="Gramene" id="ONK66742">
    <property type="protein sequence ID" value="ONK66742"/>
    <property type="gene ID" value="A4U43_C06F11480"/>
</dbReference>
<sequence length="118" mass="13374">MESQSSVRQLEPPILDITCNLMFEKGEKAWPLYLNNRAAPLEEARRNAQNRASNLHGPSNLYRWLEEHESGLCSIEMSIIEDGGTPTMLKLYLGYPLVSVDKITGEYTYPDNNTKSIV</sequence>
<dbReference type="AlphaFoldDB" id="A0A5P1EL71"/>
<accession>A0A5P1EL71</accession>
<name>A0A5P1EL71_ASPOF</name>
<reference evidence="2" key="1">
    <citation type="journal article" date="2017" name="Nat. Commun.">
        <title>The asparagus genome sheds light on the origin and evolution of a young Y chromosome.</title>
        <authorList>
            <person name="Harkess A."/>
            <person name="Zhou J."/>
            <person name="Xu C."/>
            <person name="Bowers J.E."/>
            <person name="Van der Hulst R."/>
            <person name="Ayyampalayam S."/>
            <person name="Mercati F."/>
            <person name="Riccardi P."/>
            <person name="McKain M.R."/>
            <person name="Kakrana A."/>
            <person name="Tang H."/>
            <person name="Ray J."/>
            <person name="Groenendijk J."/>
            <person name="Arikit S."/>
            <person name="Mathioni S.M."/>
            <person name="Nakano M."/>
            <person name="Shan H."/>
            <person name="Telgmann-Rauber A."/>
            <person name="Kanno A."/>
            <person name="Yue Z."/>
            <person name="Chen H."/>
            <person name="Li W."/>
            <person name="Chen Y."/>
            <person name="Xu X."/>
            <person name="Zhang Y."/>
            <person name="Luo S."/>
            <person name="Chen H."/>
            <person name="Gao J."/>
            <person name="Mao Z."/>
            <person name="Pires J.C."/>
            <person name="Luo M."/>
            <person name="Kudrna D."/>
            <person name="Wing R.A."/>
            <person name="Meyers B.C."/>
            <person name="Yi K."/>
            <person name="Kong H."/>
            <person name="Lavrijsen P."/>
            <person name="Sunseri F."/>
            <person name="Falavigna A."/>
            <person name="Ye Y."/>
            <person name="Leebens-Mack J.H."/>
            <person name="Chen G."/>
        </authorList>
    </citation>
    <scope>NUCLEOTIDE SEQUENCE [LARGE SCALE GENOMIC DNA]</scope>
    <source>
        <strain evidence="2">cv. DH0086</strain>
    </source>
</reference>